<reference evidence="2 3" key="1">
    <citation type="journal article" date="2018" name="Proc. R. Soc. B">
        <title>A non-coding region near Follistatin controls head colour polymorphism in the Gouldian finch.</title>
        <authorList>
            <person name="Toomey M.B."/>
            <person name="Marques C.I."/>
            <person name="Andrade P."/>
            <person name="Araujo P.M."/>
            <person name="Sabatino S."/>
            <person name="Gazda M.A."/>
            <person name="Afonso S."/>
            <person name="Lopes R.J."/>
            <person name="Corbo J.C."/>
            <person name="Carneiro M."/>
        </authorList>
    </citation>
    <scope>NUCLEOTIDE SEQUENCE [LARGE SCALE GENOMIC DNA]</scope>
    <source>
        <strain evidence="2">Red01</strain>
        <tissue evidence="2">Muscle</tissue>
    </source>
</reference>
<evidence type="ECO:0000256" key="1">
    <source>
        <dbReference type="SAM" id="MobiDB-lite"/>
    </source>
</evidence>
<feature type="compositionally biased region" description="Basic and acidic residues" evidence="1">
    <location>
        <begin position="36"/>
        <end position="51"/>
    </location>
</feature>
<sequence length="339" mass="35284">MGCCCRDVVESKVSLFLGSSGLSPEESERLTAQPEAEPRPRSPPAPRRERGPSPSEPRAAPAAAGRSGEEGREEPRPKAARPAQASPERRAARAGERDGAHGETLPQKRPGAAGQRAEEQRRPGLAQEAPGTESLGAPSKPKSPEAAGGAAKAQSPAAAPATPEEQREEKEREKKEQEKKPPASEAMQVGLEAHKRKSEGREEAPGSPEKKPRVAEPCPQQPQAFRRQPFPGAGAAAPRVPPLKVSPRGRSRGRASPGGSPSCGFSAEEGPRSPARPTRATGRDGSCRARLQTGRAAGALRGPGDKGGRPESSSLAAGDTRARGASAMRAPLQPARTPG</sequence>
<evidence type="ECO:0000313" key="3">
    <source>
        <dbReference type="Proteomes" id="UP000276834"/>
    </source>
</evidence>
<comment type="caution">
    <text evidence="2">The sequence shown here is derived from an EMBL/GenBank/DDBJ whole genome shotgun (WGS) entry which is preliminary data.</text>
</comment>
<feature type="compositionally biased region" description="Low complexity" evidence="1">
    <location>
        <begin position="15"/>
        <end position="24"/>
    </location>
</feature>
<feature type="compositionally biased region" description="Low complexity" evidence="1">
    <location>
        <begin position="144"/>
        <end position="163"/>
    </location>
</feature>
<gene>
    <name evidence="2" type="ORF">DV515_00016405</name>
</gene>
<name>A0A3L8RU11_CHLGU</name>
<feature type="compositionally biased region" description="Basic and acidic residues" evidence="1">
    <location>
        <begin position="164"/>
        <end position="182"/>
    </location>
</feature>
<accession>A0A3L8RU11</accession>
<dbReference type="EMBL" id="QUSF01000303">
    <property type="protein sequence ID" value="RLV83693.1"/>
    <property type="molecule type" value="Genomic_DNA"/>
</dbReference>
<feature type="compositionally biased region" description="Basic and acidic residues" evidence="1">
    <location>
        <begin position="67"/>
        <end position="77"/>
    </location>
</feature>
<evidence type="ECO:0000313" key="2">
    <source>
        <dbReference type="EMBL" id="RLV83693.1"/>
    </source>
</evidence>
<dbReference type="AlphaFoldDB" id="A0A3L8RU11"/>
<feature type="compositionally biased region" description="Low complexity" evidence="1">
    <location>
        <begin position="52"/>
        <end position="66"/>
    </location>
</feature>
<keyword evidence="3" id="KW-1185">Reference proteome</keyword>
<dbReference type="Proteomes" id="UP000276834">
    <property type="component" value="Unassembled WGS sequence"/>
</dbReference>
<feature type="compositionally biased region" description="Low complexity" evidence="1">
    <location>
        <begin position="221"/>
        <end position="238"/>
    </location>
</feature>
<organism evidence="2 3">
    <name type="scientific">Chloebia gouldiae</name>
    <name type="common">Gouldian finch</name>
    <name type="synonym">Erythrura gouldiae</name>
    <dbReference type="NCBI Taxonomy" id="44316"/>
    <lineage>
        <taxon>Eukaryota</taxon>
        <taxon>Metazoa</taxon>
        <taxon>Chordata</taxon>
        <taxon>Craniata</taxon>
        <taxon>Vertebrata</taxon>
        <taxon>Euteleostomi</taxon>
        <taxon>Archelosauria</taxon>
        <taxon>Archosauria</taxon>
        <taxon>Dinosauria</taxon>
        <taxon>Saurischia</taxon>
        <taxon>Theropoda</taxon>
        <taxon>Coelurosauria</taxon>
        <taxon>Aves</taxon>
        <taxon>Neognathae</taxon>
        <taxon>Neoaves</taxon>
        <taxon>Telluraves</taxon>
        <taxon>Australaves</taxon>
        <taxon>Passeriformes</taxon>
        <taxon>Passeroidea</taxon>
        <taxon>Passeridae</taxon>
        <taxon>Chloebia</taxon>
    </lineage>
</organism>
<proteinExistence type="predicted"/>
<feature type="region of interest" description="Disordered" evidence="1">
    <location>
        <begin position="15"/>
        <end position="339"/>
    </location>
</feature>
<dbReference type="OrthoDB" id="9348951at2759"/>
<feature type="compositionally biased region" description="Basic and acidic residues" evidence="1">
    <location>
        <begin position="87"/>
        <end position="101"/>
    </location>
</feature>
<protein>
    <submittedName>
        <fullName evidence="2">Uncharacterized protein</fullName>
    </submittedName>
</protein>
<dbReference type="STRING" id="44316.ENSEGOP00005018528"/>
<feature type="compositionally biased region" description="Basic and acidic residues" evidence="1">
    <location>
        <begin position="199"/>
        <end position="214"/>
    </location>
</feature>